<reference evidence="1" key="1">
    <citation type="submission" date="2022-11" db="EMBL/GenBank/DDBJ databases">
        <title>Draft genome sequence of Sellimonas catena strain 18CBH55.</title>
        <authorList>
            <person name="Hisatomi A."/>
            <person name="Ohkuma M."/>
            <person name="Sakamoto M."/>
        </authorList>
    </citation>
    <scope>NUCLEOTIDE SEQUENCE</scope>
    <source>
        <strain evidence="1">18CBH55</strain>
    </source>
</reference>
<reference evidence="1" key="2">
    <citation type="submission" date="2022-11" db="EMBL/GenBank/DDBJ databases">
        <title>Draft genome sequence of Sellimonas catena strain 18CBH55.</title>
        <authorList>
            <person name="Atsushi H."/>
            <person name="Moriya O."/>
            <person name="Mitsuo S."/>
        </authorList>
    </citation>
    <scope>NUCLEOTIDE SEQUENCE</scope>
    <source>
        <strain evidence="1">18CBH55</strain>
    </source>
</reference>
<evidence type="ECO:0000313" key="2">
    <source>
        <dbReference type="Proteomes" id="UP001145094"/>
    </source>
</evidence>
<gene>
    <name evidence="1" type="ORF">Selli2_35030</name>
</gene>
<dbReference type="RefSeq" id="WP_281845978.1">
    <property type="nucleotide sequence ID" value="NZ_BSCH01000035.1"/>
</dbReference>
<dbReference type="EMBL" id="BSCH01000035">
    <property type="protein sequence ID" value="GLG92076.1"/>
    <property type="molecule type" value="Genomic_DNA"/>
</dbReference>
<reference evidence="1" key="3">
    <citation type="journal article" date="2023" name="Int. J. Syst. Evol. Microbiol.">
        <title>Sellimonas catena sp. nov., isolated from human faeces.</title>
        <authorList>
            <person name="Hisatomi A."/>
            <person name="Ohkuma M."/>
            <person name="Sakamoto M."/>
        </authorList>
    </citation>
    <scope>NUCLEOTIDE SEQUENCE</scope>
    <source>
        <strain evidence="1">18CBH55</strain>
    </source>
</reference>
<evidence type="ECO:0000313" key="1">
    <source>
        <dbReference type="EMBL" id="GLG92076.1"/>
    </source>
</evidence>
<accession>A0A9W6FHK3</accession>
<organism evidence="1 2">
    <name type="scientific">Sellimonas catena</name>
    <dbReference type="NCBI Taxonomy" id="2994035"/>
    <lineage>
        <taxon>Bacteria</taxon>
        <taxon>Bacillati</taxon>
        <taxon>Bacillota</taxon>
        <taxon>Clostridia</taxon>
        <taxon>Lachnospirales</taxon>
        <taxon>Lachnospiraceae</taxon>
        <taxon>Sellimonas</taxon>
    </lineage>
</organism>
<comment type="caution">
    <text evidence="1">The sequence shown here is derived from an EMBL/GenBank/DDBJ whole genome shotgun (WGS) entry which is preliminary data.</text>
</comment>
<sequence length="151" mass="18051">MEHHRLDPYPIPREKKPLCINEPWLVDKSLLEYPHHIEPEEREDNVRVYVPLDLNKKAILRRIDRVIVQYGEATEENEMEFSIDINMILSQLEIYDQIWSVRHMPEEGEHSLESKELVREIITRLEEIPDGGAECFPFEKIEELKREYLSA</sequence>
<proteinExistence type="predicted"/>
<name>A0A9W6FHK3_9FIRM</name>
<dbReference type="AlphaFoldDB" id="A0A9W6FHK3"/>
<protein>
    <submittedName>
        <fullName evidence="1">Uncharacterized protein</fullName>
    </submittedName>
</protein>
<dbReference type="Proteomes" id="UP001145094">
    <property type="component" value="Unassembled WGS sequence"/>
</dbReference>